<keyword evidence="6" id="KW-1015">Disulfide bond</keyword>
<dbReference type="PIRSF" id="PIRSF000350">
    <property type="entry name" value="Mercury_reductase_MerA"/>
    <property type="match status" value="1"/>
</dbReference>
<dbReference type="InterPro" id="IPR012999">
    <property type="entry name" value="Pyr_OxRdtase_I_AS"/>
</dbReference>
<dbReference type="PRINTS" id="PR00411">
    <property type="entry name" value="PNDRDTASEI"/>
</dbReference>
<sequence length="528" mass="57412">MVSCPLSGIVDMSEHYQPLILPYDESNQQLVSNVHPADWVNPEPTGRYNMVVVGAGTAGLITAVVAASLGAKVALIEKHLMGGDCLNVGCVPSKALIRAAKAWADLRKATEFGLHIPTGVTYDFEAVMSRMRKLRARISLNDSAQRYTNLGVDVYIGSGRFLGFDTIQVEGSAGDRVLTFARAAVCTGARAAIPTTPGLQGVDYLTNDSVFSLTQLPQRLGVIGAGPIGCELAQAFARFGSHVTLIETAHGILPNEDRDAAEIVEQQMRRDGIQLLCCGKGLQVEKVEGGKRLTVESHAQQHAVIVDEILLGVGRTPNVERIGLEAAGVEYDRNGIVVNRRLQTTNPKIFAAGDVCSRYKFTHVADAMAQIVIQNALFPHPLGLGYANVESLNMPWCTFTEPEIAHVGMYEKDAKEKRVEVETYTYNLSEVDRAILDGEEEGFARVHIRKGTDKILGATIVARHAGDLISEFAVVMKAGFGAKTIAGTIHPYPTQAEVNKKVVNLWRKAHFTQGTKNLLTKLFAWLRR</sequence>
<feature type="binding site" evidence="8">
    <location>
        <position position="159"/>
    </location>
    <ligand>
        <name>FAD</name>
        <dbReference type="ChEBI" id="CHEBI:57692"/>
    </ligand>
</feature>
<evidence type="ECO:0000256" key="6">
    <source>
        <dbReference type="ARBA" id="ARBA00023157"/>
    </source>
</evidence>
<dbReference type="Gene3D" id="3.30.390.30">
    <property type="match status" value="1"/>
</dbReference>
<feature type="domain" description="FAD/NAD(P)-binding" evidence="12">
    <location>
        <begin position="48"/>
        <end position="369"/>
    </location>
</feature>
<name>A0A0S4LP19_9BACT</name>
<keyword evidence="3 8" id="KW-0274">FAD</keyword>
<dbReference type="GO" id="GO:0050660">
    <property type="term" value="F:flavin adenine dinucleotide binding"/>
    <property type="evidence" value="ECO:0007669"/>
    <property type="project" value="TreeGrafter"/>
</dbReference>
<organism evidence="13 14">
    <name type="scientific">Candidatus Nitrospira nitrosa</name>
    <dbReference type="NCBI Taxonomy" id="1742972"/>
    <lineage>
        <taxon>Bacteria</taxon>
        <taxon>Pseudomonadati</taxon>
        <taxon>Nitrospirota</taxon>
        <taxon>Nitrospiria</taxon>
        <taxon>Nitrospirales</taxon>
        <taxon>Nitrospiraceae</taxon>
        <taxon>Nitrospira</taxon>
    </lineage>
</organism>
<evidence type="ECO:0000256" key="8">
    <source>
        <dbReference type="PIRSR" id="PIRSR000350-3"/>
    </source>
</evidence>
<proteinExistence type="inferred from homology"/>
<dbReference type="Pfam" id="PF07992">
    <property type="entry name" value="Pyr_redox_2"/>
    <property type="match status" value="1"/>
</dbReference>
<feature type="disulfide bond" description="Redox-active" evidence="9">
    <location>
        <begin position="85"/>
        <end position="90"/>
    </location>
</feature>
<dbReference type="Pfam" id="PF02852">
    <property type="entry name" value="Pyr_redox_dim"/>
    <property type="match status" value="1"/>
</dbReference>
<evidence type="ECO:0000256" key="4">
    <source>
        <dbReference type="ARBA" id="ARBA00022857"/>
    </source>
</evidence>
<evidence type="ECO:0000256" key="5">
    <source>
        <dbReference type="ARBA" id="ARBA00023002"/>
    </source>
</evidence>
<dbReference type="FunFam" id="3.50.50.60:FF:000379">
    <property type="entry name" value="Mercuric reductase"/>
    <property type="match status" value="1"/>
</dbReference>
<keyword evidence="8" id="KW-0547">Nucleotide-binding</keyword>
<dbReference type="GO" id="GO:0016668">
    <property type="term" value="F:oxidoreductase activity, acting on a sulfur group of donors, NAD(P) as acceptor"/>
    <property type="evidence" value="ECO:0007669"/>
    <property type="project" value="InterPro"/>
</dbReference>
<evidence type="ECO:0000256" key="7">
    <source>
        <dbReference type="ARBA" id="ARBA00023284"/>
    </source>
</evidence>
<dbReference type="EMBL" id="CZQA01000013">
    <property type="protein sequence ID" value="CUS39260.1"/>
    <property type="molecule type" value="Genomic_DNA"/>
</dbReference>
<keyword evidence="2 10" id="KW-0285">Flavoprotein</keyword>
<dbReference type="RefSeq" id="WP_245631159.1">
    <property type="nucleotide sequence ID" value="NZ_CZQA01000013.1"/>
</dbReference>
<dbReference type="InterPro" id="IPR001100">
    <property type="entry name" value="Pyr_nuc-diS_OxRdtase"/>
</dbReference>
<keyword evidence="8" id="KW-0520">NAD</keyword>
<feature type="binding site" evidence="8">
    <location>
        <position position="94"/>
    </location>
    <ligand>
        <name>FAD</name>
        <dbReference type="ChEBI" id="CHEBI:57692"/>
    </ligand>
</feature>
<keyword evidence="7 10" id="KW-0676">Redox-active center</keyword>
<feature type="domain" description="Pyridine nucleotide-disulphide oxidoreductase dimerisation" evidence="11">
    <location>
        <begin position="394"/>
        <end position="500"/>
    </location>
</feature>
<evidence type="ECO:0000313" key="14">
    <source>
        <dbReference type="Proteomes" id="UP000199032"/>
    </source>
</evidence>
<evidence type="ECO:0000256" key="3">
    <source>
        <dbReference type="ARBA" id="ARBA00022827"/>
    </source>
</evidence>
<dbReference type="InterPro" id="IPR016156">
    <property type="entry name" value="FAD/NAD-linked_Rdtase_dimer_sf"/>
</dbReference>
<dbReference type="GO" id="GO:0016152">
    <property type="term" value="F:mercury (II) reductase (NADP+) activity"/>
    <property type="evidence" value="ECO:0007669"/>
    <property type="project" value="UniProtKB-EC"/>
</dbReference>
<dbReference type="InterPro" id="IPR036188">
    <property type="entry name" value="FAD/NAD-bd_sf"/>
</dbReference>
<dbReference type="Proteomes" id="UP000199032">
    <property type="component" value="Unassembled WGS sequence"/>
</dbReference>
<evidence type="ECO:0000313" key="13">
    <source>
        <dbReference type="EMBL" id="CUS39260.1"/>
    </source>
</evidence>
<comment type="cofactor">
    <cofactor evidence="8">
        <name>FAD</name>
        <dbReference type="ChEBI" id="CHEBI:57692"/>
    </cofactor>
    <text evidence="8">Binds 1 FAD per subunit.</text>
</comment>
<evidence type="ECO:0000256" key="10">
    <source>
        <dbReference type="RuleBase" id="RU003691"/>
    </source>
</evidence>
<dbReference type="PANTHER" id="PTHR43014">
    <property type="entry name" value="MERCURIC REDUCTASE"/>
    <property type="match status" value="1"/>
</dbReference>
<gene>
    <name evidence="13" type="ORF">COMA1_70115</name>
</gene>
<dbReference type="FunFam" id="3.30.390.30:FF:000001">
    <property type="entry name" value="Dihydrolipoyl dehydrogenase"/>
    <property type="match status" value="1"/>
</dbReference>
<dbReference type="SUPFAM" id="SSF55424">
    <property type="entry name" value="FAD/NAD-linked reductases, dimerisation (C-terminal) domain"/>
    <property type="match status" value="1"/>
</dbReference>
<feature type="binding site" evidence="8">
    <location>
        <position position="247"/>
    </location>
    <ligand>
        <name>NAD(+)</name>
        <dbReference type="ChEBI" id="CHEBI:57540"/>
    </ligand>
</feature>
<dbReference type="InterPro" id="IPR023753">
    <property type="entry name" value="FAD/NAD-binding_dom"/>
</dbReference>
<keyword evidence="4" id="KW-0521">NADP</keyword>
<feature type="binding site" evidence="8">
    <location>
        <position position="354"/>
    </location>
    <ligand>
        <name>FAD</name>
        <dbReference type="ChEBI" id="CHEBI:57692"/>
    </ligand>
</feature>
<feature type="binding site" evidence="8">
    <location>
        <position position="314"/>
    </location>
    <ligand>
        <name>NAD(+)</name>
        <dbReference type="ChEBI" id="CHEBI:57540"/>
    </ligand>
</feature>
<dbReference type="Gene3D" id="3.50.50.60">
    <property type="entry name" value="FAD/NAD(P)-binding domain"/>
    <property type="match status" value="2"/>
</dbReference>
<dbReference type="SUPFAM" id="SSF51905">
    <property type="entry name" value="FAD/NAD(P)-binding domain"/>
    <property type="match status" value="1"/>
</dbReference>
<comment type="similarity">
    <text evidence="1 10">Belongs to the class-I pyridine nucleotide-disulfide oxidoreductase family.</text>
</comment>
<dbReference type="InterPro" id="IPR004099">
    <property type="entry name" value="Pyr_nucl-diS_OxRdtase_dimer"/>
</dbReference>
<evidence type="ECO:0000256" key="2">
    <source>
        <dbReference type="ARBA" id="ARBA00022630"/>
    </source>
</evidence>
<evidence type="ECO:0000259" key="11">
    <source>
        <dbReference type="Pfam" id="PF02852"/>
    </source>
</evidence>
<protein>
    <submittedName>
        <fullName evidence="13">Putative Mercuric reductase</fullName>
        <ecNumber evidence="13">1.16.1.1</ecNumber>
    </submittedName>
</protein>
<reference evidence="13 14" key="1">
    <citation type="submission" date="2015-10" db="EMBL/GenBank/DDBJ databases">
        <authorList>
            <person name="Gilbert D.G."/>
        </authorList>
    </citation>
    <scope>NUCLEOTIDE SEQUENCE [LARGE SCALE GENOMIC DNA]</scope>
    <source>
        <strain evidence="13">COMA1</strain>
    </source>
</reference>
<keyword evidence="5 10" id="KW-0560">Oxidoreductase</keyword>
<dbReference type="EC" id="1.16.1.1" evidence="13"/>
<feature type="binding site" evidence="8">
    <location>
        <begin position="224"/>
        <end position="231"/>
    </location>
    <ligand>
        <name>NAD(+)</name>
        <dbReference type="ChEBI" id="CHEBI:57540"/>
    </ligand>
</feature>
<dbReference type="NCBIfam" id="NF004991">
    <property type="entry name" value="PRK06370.1-3"/>
    <property type="match status" value="1"/>
</dbReference>
<dbReference type="PANTHER" id="PTHR43014:SF2">
    <property type="entry name" value="MERCURIC REDUCTASE"/>
    <property type="match status" value="1"/>
</dbReference>
<dbReference type="GO" id="GO:0003955">
    <property type="term" value="F:NAD(P)H dehydrogenase (quinone) activity"/>
    <property type="evidence" value="ECO:0007669"/>
    <property type="project" value="TreeGrafter"/>
</dbReference>
<dbReference type="PRINTS" id="PR00368">
    <property type="entry name" value="FADPNR"/>
</dbReference>
<evidence type="ECO:0000259" key="12">
    <source>
        <dbReference type="Pfam" id="PF07992"/>
    </source>
</evidence>
<accession>A0A0S4LP19</accession>
<dbReference type="STRING" id="1742972.COMA1_70115"/>
<evidence type="ECO:0000256" key="9">
    <source>
        <dbReference type="PIRSR" id="PIRSR000350-4"/>
    </source>
</evidence>
<dbReference type="PROSITE" id="PS00076">
    <property type="entry name" value="PYRIDINE_REDOX_1"/>
    <property type="match status" value="1"/>
</dbReference>
<evidence type="ECO:0000256" key="1">
    <source>
        <dbReference type="ARBA" id="ARBA00007532"/>
    </source>
</evidence>
<dbReference type="AlphaFoldDB" id="A0A0S4LP19"/>
<keyword evidence="14" id="KW-1185">Reference proteome</keyword>